<feature type="region of interest" description="Disordered" evidence="9">
    <location>
        <begin position="1010"/>
        <end position="1050"/>
    </location>
</feature>
<organism evidence="12 13">
    <name type="scientific">Desmophyllum pertusum</name>
    <dbReference type="NCBI Taxonomy" id="174260"/>
    <lineage>
        <taxon>Eukaryota</taxon>
        <taxon>Metazoa</taxon>
        <taxon>Cnidaria</taxon>
        <taxon>Anthozoa</taxon>
        <taxon>Hexacorallia</taxon>
        <taxon>Scleractinia</taxon>
        <taxon>Caryophylliina</taxon>
        <taxon>Caryophylliidae</taxon>
        <taxon>Desmophyllum</taxon>
    </lineage>
</organism>
<protein>
    <submittedName>
        <fullName evidence="12">Swi SNF matrix associated, actin dependent regulator of chromatin</fullName>
    </submittedName>
</protein>
<feature type="compositionally biased region" description="Basic and acidic residues" evidence="9">
    <location>
        <begin position="973"/>
        <end position="986"/>
    </location>
</feature>
<dbReference type="GO" id="GO:0005524">
    <property type="term" value="F:ATP binding"/>
    <property type="evidence" value="ECO:0007669"/>
    <property type="project" value="UniProtKB-KW"/>
</dbReference>
<comment type="caution">
    <text evidence="12">The sequence shown here is derived from an EMBL/GenBank/DDBJ whole genome shotgun (WGS) entry which is preliminary data.</text>
</comment>
<dbReference type="PROSITE" id="PS01358">
    <property type="entry name" value="ZF_RANBP2_1"/>
    <property type="match status" value="2"/>
</dbReference>
<dbReference type="SUPFAM" id="SSF90209">
    <property type="entry name" value="Ran binding protein zinc finger-like"/>
    <property type="match status" value="2"/>
</dbReference>
<name>A0A9X0D7L6_9CNID</name>
<dbReference type="InterPro" id="IPR038718">
    <property type="entry name" value="SNF2-like_sf"/>
</dbReference>
<dbReference type="GO" id="GO:0004520">
    <property type="term" value="F:DNA endonuclease activity"/>
    <property type="evidence" value="ECO:0007669"/>
    <property type="project" value="TreeGrafter"/>
</dbReference>
<feature type="compositionally biased region" description="Polar residues" evidence="9">
    <location>
        <begin position="903"/>
        <end position="915"/>
    </location>
</feature>
<feature type="compositionally biased region" description="Basic residues" evidence="9">
    <location>
        <begin position="1753"/>
        <end position="1765"/>
    </location>
</feature>
<dbReference type="PANTHER" id="PTHR45766:SF3">
    <property type="entry name" value="DNA ANNEALING HELICASE AND ENDONUCLEASE ZRANB3"/>
    <property type="match status" value="1"/>
</dbReference>
<dbReference type="PROSITE" id="PS51192">
    <property type="entry name" value="HELICASE_ATP_BIND_1"/>
    <property type="match status" value="1"/>
</dbReference>
<dbReference type="Gene3D" id="4.10.1060.10">
    <property type="entry name" value="Zinc finger, RanBP2-type"/>
    <property type="match status" value="1"/>
</dbReference>
<feature type="domain" description="RanBP2-type" evidence="10">
    <location>
        <begin position="1052"/>
        <end position="1082"/>
    </location>
</feature>
<dbReference type="InterPro" id="IPR003615">
    <property type="entry name" value="HNH_nuc"/>
</dbReference>
<proteinExistence type="predicted"/>
<sequence>MGLGKTLQAISIAYYYRDVWPLLIVAPSSVKFSWIDEIEKWLPDVEPHNLNLIRSGSDISNLGKAMIHVVGYGLLSRLSTSKLLLEALESHKFNIVIVDESHYLKTKRAARTQRLHQLCKKAPHAILLSGTPSLARPRELYFQLDIVCPGKFGNFNNFVQHYCDAHDVYFRGARHFDTSGASNLNELYYLLKTHVMIRRLKKEVLTQLPPKRRQKVIFDISESGTSQYKKELEQTMKDFKKCSAILRGDAEDPSIKSPMFEMNRLSSQLYRYTGLVKDLVRSFQTDPQVRIAALSIEAASFGLTLTAAHHVVFAELYHTPGVIIQAEDRAHRIGQTLPVNVHYLIAQGTVDEILWSMIRRKVYVTSSTLDGECKELTADDADEDQSRQLSACAAWVQDQEEDADGLEEFVMEQCHMHETGGNFKTFCSIIAFIKISKKGSEPKRPSFVFAATPSASQSNSLEHKIGHQHEDGTRKNIVDQGVATTSRDTVVSVLDSDEDDFSAWDDVDDDILISEGTFRLRSYLIHWKSWSRRRLTNTINLVKRIYKRLTILKLDSNLLKLDQKLLKLDSNPLKLDSNLSKTRLKPVETGLKPVEIGLKPVETGLKPVETGLKPVETGLKPVETGLKPVAKLEQSLEEEQCPLKPKRLKFKKVKDGKLSFSGSKNYTKLPRKESNCISPLKFVGNYPESESQTLRSYLDEDCDPVTVKAEQRDDSSEVVCSSDDSRQKDRAFFASLQDADIECVAVVCKRTTNILQNKSHILDDSACEITKQEANYGIDDCQVEERQDLEKEAASNAIKVDMFDTPGEALESVIPKAKSLPDPSCKLESEEERTSPRKSYSGQSHCLDGNCQQMETDEVGNCRPSCNQGQGRLSRGVCTKDDVLNQIDFVTKNKDDLVPMSALTKTSGGSISNDVESTRIDGEDMVTDKGDVGQSSKRPGDGSEDNCCNMPSLEENVGSSSVHNSSNSAKCFSRNDKEKSQNKTDEVEANVVSVCIDDDSSDDFQVSSIRNTQVAPLPAAQKPSKAKKRKATKKSKNKTATGGVRNRNNVKKPPVNWSCSACTFINDGQLLECSVCLTPRATTEDEKTCIPKSTDLGFEISIEQSCDDVEMVEDAGVLEDFKSINSVIENGGINATIVKHDMLLDGIDGSASNDTGHTAELPDSTIVVHGLSTESKGTPTDVSKTTDNSTIPKQETAVDVSDNSQVVEPALPPWTCTACTFLNMSQMIECSICMTPRRRSQRLSATKTTCTFTCTVAAKGWEKDCINKNKSSKRRRWEGDKMKKDDNPQDIGVNMVSSSFTCIDESSAGNSISHCDHDISIADNDSLTPEPVESTHDTDSVQAHGGLQVDSSEDSSGGIKPKPRKRLRLEEVEADSSMTEDIGDFSDDSDVVCDNRTFTCPSSVSSSTAQRESVSDIPFDGKDITSSDDCVLSTDEDKKGATTHQKHALNNCQIDKNDFEVYCDISGVKVSDDVEAIDCSAVPLPVSSSEVTFSANSSPRLQSGSKVVENLDELKAAAEAVFMSEWEDDDEWWEEAESCSGQSSFPSSSETASVSPTVPSPGFTKCSDLYSVTELKNKLQTTPEACTTTAVDNVQQVQLAEGNPDNDMSSSLANQYTFMPDTAPVIEEEEAEEPEDVPEAMKLKFCLSLYTERVYLYNEDDRPLGVNFCMSDVKNCNMDDLPAILRHDENLRQVKRFLGLWNRMGQGKKRVLRKSALVFDNPLEAYECARKETQIQNIIDTAGEIGGKVRVVKRPRITAKRRNRRNDRSKETNSGQSSLTPSLSGSAASTNTTQERPSSTASKDKTCYQAVRADGIPLCLSCSGPVDFVDKMKCSDWDARFCSYDCKKEYQVRVSGTAARRALFESERGICQLCLLDAHSLYHNITVLDVRDRPAFLAQTPYSSLPQQMLKKMVMDPKEGMFWEADHITPVSEGGGECALDNYRTLCVMCHRKATGELNMRLKQRRVLQHAAGYADISTFFRPLN</sequence>
<dbReference type="GO" id="GO:0043596">
    <property type="term" value="C:nuclear replication fork"/>
    <property type="evidence" value="ECO:0007669"/>
    <property type="project" value="TreeGrafter"/>
</dbReference>
<reference evidence="12" key="1">
    <citation type="submission" date="2023-01" db="EMBL/GenBank/DDBJ databases">
        <title>Genome assembly of the deep-sea coral Lophelia pertusa.</title>
        <authorList>
            <person name="Herrera S."/>
            <person name="Cordes E."/>
        </authorList>
    </citation>
    <scope>NUCLEOTIDE SEQUENCE</scope>
    <source>
        <strain evidence="12">USNM1676648</strain>
        <tissue evidence="12">Polyp</tissue>
    </source>
</reference>
<dbReference type="InterPro" id="IPR000330">
    <property type="entry name" value="SNF2_N"/>
</dbReference>
<dbReference type="CDD" id="cd18793">
    <property type="entry name" value="SF2_C_SNF"/>
    <property type="match status" value="1"/>
</dbReference>
<evidence type="ECO:0000313" key="13">
    <source>
        <dbReference type="Proteomes" id="UP001163046"/>
    </source>
</evidence>
<dbReference type="InterPro" id="IPR027417">
    <property type="entry name" value="P-loop_NTPase"/>
</dbReference>
<feature type="compositionally biased region" description="Polar residues" evidence="9">
    <location>
        <begin position="1772"/>
        <end position="1801"/>
    </location>
</feature>
<dbReference type="OrthoDB" id="2801544at2759"/>
<dbReference type="PROSITE" id="PS50199">
    <property type="entry name" value="ZF_RANBP2_2"/>
    <property type="match status" value="2"/>
</dbReference>
<feature type="domain" description="RanBP2-type" evidence="10">
    <location>
        <begin position="1208"/>
        <end position="1239"/>
    </location>
</feature>
<feature type="region of interest" description="Disordered" evidence="9">
    <location>
        <begin position="1753"/>
        <end position="1804"/>
    </location>
</feature>
<dbReference type="InterPro" id="IPR001876">
    <property type="entry name" value="Znf_RanBP2"/>
</dbReference>
<keyword evidence="5" id="KW-0347">Helicase</keyword>
<evidence type="ECO:0000259" key="11">
    <source>
        <dbReference type="PROSITE" id="PS51192"/>
    </source>
</evidence>
<dbReference type="Pfam" id="PF01844">
    <property type="entry name" value="HNH"/>
    <property type="match status" value="1"/>
</dbReference>
<evidence type="ECO:0000256" key="5">
    <source>
        <dbReference type="ARBA" id="ARBA00022806"/>
    </source>
</evidence>
<dbReference type="InterPro" id="IPR002711">
    <property type="entry name" value="HNH"/>
</dbReference>
<keyword evidence="4" id="KW-0378">Hydrolase</keyword>
<dbReference type="SMART" id="SM00547">
    <property type="entry name" value="ZnF_RBZ"/>
    <property type="match status" value="2"/>
</dbReference>
<evidence type="ECO:0000256" key="7">
    <source>
        <dbReference type="ARBA" id="ARBA00022840"/>
    </source>
</evidence>
<dbReference type="EMBL" id="MU825430">
    <property type="protein sequence ID" value="KAJ7389516.1"/>
    <property type="molecule type" value="Genomic_DNA"/>
</dbReference>
<dbReference type="Pfam" id="PF00176">
    <property type="entry name" value="SNF2-rel_dom"/>
    <property type="match status" value="1"/>
</dbReference>
<dbReference type="GO" id="GO:0031297">
    <property type="term" value="P:replication fork processing"/>
    <property type="evidence" value="ECO:0007669"/>
    <property type="project" value="TreeGrafter"/>
</dbReference>
<feature type="compositionally biased region" description="Low complexity" evidence="9">
    <location>
        <begin position="956"/>
        <end position="968"/>
    </location>
</feature>
<feature type="region of interest" description="Disordered" evidence="9">
    <location>
        <begin position="1270"/>
        <end position="1292"/>
    </location>
</feature>
<feature type="region of interest" description="Disordered" evidence="9">
    <location>
        <begin position="901"/>
        <end position="986"/>
    </location>
</feature>
<keyword evidence="3 8" id="KW-0863">Zinc-finger</keyword>
<dbReference type="InterPro" id="IPR049730">
    <property type="entry name" value="SNF2/RAD54-like_C"/>
</dbReference>
<dbReference type="Gene3D" id="1.10.30.50">
    <property type="match status" value="1"/>
</dbReference>
<dbReference type="CDD" id="cd18010">
    <property type="entry name" value="DEXHc_HARP_SMARCAL1"/>
    <property type="match status" value="1"/>
</dbReference>
<evidence type="ECO:0000256" key="8">
    <source>
        <dbReference type="PROSITE-ProRule" id="PRU00322"/>
    </source>
</evidence>
<evidence type="ECO:0000256" key="6">
    <source>
        <dbReference type="ARBA" id="ARBA00022833"/>
    </source>
</evidence>
<feature type="region of interest" description="Disordered" evidence="9">
    <location>
        <begin position="1532"/>
        <end position="1557"/>
    </location>
</feature>
<feature type="domain" description="Helicase ATP-binding" evidence="11">
    <location>
        <begin position="1"/>
        <end position="150"/>
    </location>
</feature>
<keyword evidence="1" id="KW-0479">Metal-binding</keyword>
<dbReference type="Gene3D" id="2.30.30.380">
    <property type="entry name" value="Zn-finger domain of Sec23/24"/>
    <property type="match status" value="1"/>
</dbReference>
<feature type="compositionally biased region" description="Basic residues" evidence="9">
    <location>
        <begin position="1024"/>
        <end position="1037"/>
    </location>
</feature>
<dbReference type="Gene3D" id="3.40.50.300">
    <property type="entry name" value="P-loop containing nucleotide triphosphate hydrolases"/>
    <property type="match status" value="1"/>
</dbReference>
<dbReference type="GO" id="GO:0008270">
    <property type="term" value="F:zinc ion binding"/>
    <property type="evidence" value="ECO:0007669"/>
    <property type="project" value="UniProtKB-KW"/>
</dbReference>
<feature type="compositionally biased region" description="Basic and acidic residues" evidence="9">
    <location>
        <begin position="1277"/>
        <end position="1287"/>
    </location>
</feature>
<dbReference type="GO" id="GO:0016787">
    <property type="term" value="F:hydrolase activity"/>
    <property type="evidence" value="ECO:0007669"/>
    <property type="project" value="UniProtKB-KW"/>
</dbReference>
<keyword evidence="6" id="KW-0862">Zinc</keyword>
<dbReference type="InterPro" id="IPR014001">
    <property type="entry name" value="Helicase_ATP-bd"/>
</dbReference>
<keyword evidence="13" id="KW-1185">Reference proteome</keyword>
<evidence type="ECO:0000256" key="9">
    <source>
        <dbReference type="SAM" id="MobiDB-lite"/>
    </source>
</evidence>
<dbReference type="PANTHER" id="PTHR45766">
    <property type="entry name" value="DNA ANNEALING HELICASE AND ENDONUCLEASE ZRANB3 FAMILY MEMBER"/>
    <property type="match status" value="1"/>
</dbReference>
<dbReference type="SMART" id="SM00487">
    <property type="entry name" value="DEXDc"/>
    <property type="match status" value="1"/>
</dbReference>
<feature type="compositionally biased region" description="Basic and acidic residues" evidence="9">
    <location>
        <begin position="916"/>
        <end position="931"/>
    </location>
</feature>
<feature type="compositionally biased region" description="Low complexity" evidence="9">
    <location>
        <begin position="1538"/>
        <end position="1549"/>
    </location>
</feature>
<feature type="region of interest" description="Disordered" evidence="9">
    <location>
        <begin position="819"/>
        <end position="844"/>
    </location>
</feature>
<dbReference type="Proteomes" id="UP001163046">
    <property type="component" value="Unassembled WGS sequence"/>
</dbReference>
<dbReference type="Gene3D" id="3.40.50.10810">
    <property type="entry name" value="Tandem AAA-ATPase domain"/>
    <property type="match status" value="1"/>
</dbReference>
<gene>
    <name evidence="12" type="primary">ZRANB3_2</name>
    <name evidence="12" type="ORF">OS493_030901</name>
</gene>
<dbReference type="GO" id="GO:0006281">
    <property type="term" value="P:DNA repair"/>
    <property type="evidence" value="ECO:0007669"/>
    <property type="project" value="TreeGrafter"/>
</dbReference>
<dbReference type="CDD" id="cd00085">
    <property type="entry name" value="HNHc"/>
    <property type="match status" value="1"/>
</dbReference>
<evidence type="ECO:0000256" key="2">
    <source>
        <dbReference type="ARBA" id="ARBA00022741"/>
    </source>
</evidence>
<feature type="region of interest" description="Disordered" evidence="9">
    <location>
        <begin position="1321"/>
        <end position="1385"/>
    </location>
</feature>
<evidence type="ECO:0000256" key="3">
    <source>
        <dbReference type="ARBA" id="ARBA00022771"/>
    </source>
</evidence>
<evidence type="ECO:0000256" key="1">
    <source>
        <dbReference type="ARBA" id="ARBA00022723"/>
    </source>
</evidence>
<feature type="compositionally biased region" description="Basic and acidic residues" evidence="9">
    <location>
        <begin position="825"/>
        <end position="835"/>
    </location>
</feature>
<evidence type="ECO:0000259" key="10">
    <source>
        <dbReference type="PROSITE" id="PS50199"/>
    </source>
</evidence>
<dbReference type="InterPro" id="IPR036443">
    <property type="entry name" value="Znf_RanBP2_sf"/>
</dbReference>
<accession>A0A9X0D7L6</accession>
<dbReference type="GO" id="GO:0004386">
    <property type="term" value="F:helicase activity"/>
    <property type="evidence" value="ECO:0007669"/>
    <property type="project" value="UniProtKB-KW"/>
</dbReference>
<evidence type="ECO:0000313" key="12">
    <source>
        <dbReference type="EMBL" id="KAJ7389516.1"/>
    </source>
</evidence>
<evidence type="ECO:0000256" key="4">
    <source>
        <dbReference type="ARBA" id="ARBA00022801"/>
    </source>
</evidence>
<dbReference type="SUPFAM" id="SSF52540">
    <property type="entry name" value="P-loop containing nucleoside triphosphate hydrolases"/>
    <property type="match status" value="2"/>
</dbReference>
<keyword evidence="2" id="KW-0547">Nucleotide-binding</keyword>
<dbReference type="GO" id="GO:0003676">
    <property type="term" value="F:nucleic acid binding"/>
    <property type="evidence" value="ECO:0007669"/>
    <property type="project" value="InterPro"/>
</dbReference>
<keyword evidence="7" id="KW-0067">ATP-binding</keyword>